<reference evidence="3" key="1">
    <citation type="journal article" date="2025" name="Foods">
        <title>Unveiling the Microbial Signatures of Arabica Coffee Cherries: Insights into Ripeness Specific Diversity, Functional Traits, and Implications for Quality and Safety.</title>
        <authorList>
            <consortium name="RefSeq"/>
            <person name="Tenea G.N."/>
            <person name="Cifuentes V."/>
            <person name="Reyes P."/>
            <person name="Cevallos-Vallejos M."/>
        </authorList>
    </citation>
    <scope>NUCLEOTIDE SEQUENCE [LARGE SCALE GENOMIC DNA]</scope>
</reference>
<dbReference type="PANTHER" id="PTHR33021">
    <property type="entry name" value="BLUE COPPER PROTEIN"/>
    <property type="match status" value="1"/>
</dbReference>
<keyword evidence="3" id="KW-1185">Reference proteome</keyword>
<feature type="region of interest" description="Disordered" evidence="1">
    <location>
        <begin position="149"/>
        <end position="177"/>
    </location>
</feature>
<dbReference type="InterPro" id="IPR008972">
    <property type="entry name" value="Cupredoxin"/>
</dbReference>
<feature type="compositionally biased region" description="Low complexity" evidence="1">
    <location>
        <begin position="151"/>
        <end position="177"/>
    </location>
</feature>
<protein>
    <submittedName>
        <fullName evidence="4">Blue copper protein</fullName>
    </submittedName>
</protein>
<dbReference type="InterPro" id="IPR039391">
    <property type="entry name" value="Phytocyanin-like"/>
</dbReference>
<dbReference type="CDD" id="cd04216">
    <property type="entry name" value="Phytocyanin"/>
    <property type="match status" value="2"/>
</dbReference>
<feature type="domain" description="Phytocyanin" evidence="2">
    <location>
        <begin position="211"/>
        <end position="311"/>
    </location>
</feature>
<evidence type="ECO:0000256" key="1">
    <source>
        <dbReference type="SAM" id="MobiDB-lite"/>
    </source>
</evidence>
<evidence type="ECO:0000313" key="3">
    <source>
        <dbReference type="Proteomes" id="UP001652660"/>
    </source>
</evidence>
<dbReference type="Pfam" id="PF02298">
    <property type="entry name" value="Cu_bind_like"/>
    <property type="match status" value="2"/>
</dbReference>
<evidence type="ECO:0000259" key="2">
    <source>
        <dbReference type="PROSITE" id="PS51485"/>
    </source>
</evidence>
<organism evidence="3 4">
    <name type="scientific">Coffea arabica</name>
    <name type="common">Arabian coffee</name>
    <dbReference type="NCBI Taxonomy" id="13443"/>
    <lineage>
        <taxon>Eukaryota</taxon>
        <taxon>Viridiplantae</taxon>
        <taxon>Streptophyta</taxon>
        <taxon>Embryophyta</taxon>
        <taxon>Tracheophyta</taxon>
        <taxon>Spermatophyta</taxon>
        <taxon>Magnoliopsida</taxon>
        <taxon>eudicotyledons</taxon>
        <taxon>Gunneridae</taxon>
        <taxon>Pentapetalae</taxon>
        <taxon>asterids</taxon>
        <taxon>lamiids</taxon>
        <taxon>Gentianales</taxon>
        <taxon>Rubiaceae</taxon>
        <taxon>Ixoroideae</taxon>
        <taxon>Gardenieae complex</taxon>
        <taxon>Bertiereae - Coffeeae clade</taxon>
        <taxon>Coffeeae</taxon>
        <taxon>Coffea</taxon>
    </lineage>
</organism>
<dbReference type="OrthoDB" id="687943at2759"/>
<dbReference type="RefSeq" id="XP_027085318.2">
    <property type="nucleotide sequence ID" value="XM_027229517.2"/>
</dbReference>
<evidence type="ECO:0000313" key="4">
    <source>
        <dbReference type="RefSeq" id="XP_027085318.2"/>
    </source>
</evidence>
<feature type="domain" description="Phytocyanin" evidence="2">
    <location>
        <begin position="46"/>
        <end position="146"/>
    </location>
</feature>
<sequence length="356" mass="37002">MSSISQGTKKKAFAEDREKFNIQMASKAFLIAVAMAATIVAPTMAKEILVGGADGWRLGINYQAWADGIEFDVGDTLVFNYVAGNHNVIKVNGTDFQLCAAPLGAAPLTSGHDVILLATPGRKWYICGVANHCQAGPMKFAITVQVQGGRSPPSASAPGSPPSASAPGSPSSASAPSPASPCSKYNIQMASKAFLIALAVVAAIVAPTRAKEIVVGGKDGWMFGMDYQAWADGIEFHVGDTLVFNYKPRAHNVIKVNGTEFKQCAAPLGAAPLTSGHDVITLAAPGRKWYICGFPDHCHTGQMKFAITVQPGLGSPSPAPALTPPKPDAGAATGFGPSKTLSWMIAALAAFMMIMA</sequence>
<dbReference type="PROSITE" id="PS51485">
    <property type="entry name" value="PHYTOCYANIN"/>
    <property type="match status" value="2"/>
</dbReference>
<dbReference type="Gene3D" id="2.60.40.420">
    <property type="entry name" value="Cupredoxins - blue copper proteins"/>
    <property type="match status" value="2"/>
</dbReference>
<dbReference type="GeneID" id="113707276"/>
<dbReference type="GO" id="GO:0009055">
    <property type="term" value="F:electron transfer activity"/>
    <property type="evidence" value="ECO:0007669"/>
    <property type="project" value="InterPro"/>
</dbReference>
<dbReference type="GO" id="GO:0005886">
    <property type="term" value="C:plasma membrane"/>
    <property type="evidence" value="ECO:0007669"/>
    <property type="project" value="TreeGrafter"/>
</dbReference>
<dbReference type="InterPro" id="IPR003245">
    <property type="entry name" value="Phytocyanin_dom"/>
</dbReference>
<name>A0A6P6U3Z4_COFAR</name>
<dbReference type="GO" id="GO:0046872">
    <property type="term" value="F:metal ion binding"/>
    <property type="evidence" value="ECO:0007669"/>
    <property type="project" value="UniProtKB-KW"/>
</dbReference>
<reference evidence="4" key="2">
    <citation type="submission" date="2025-08" db="UniProtKB">
        <authorList>
            <consortium name="RefSeq"/>
        </authorList>
    </citation>
    <scope>IDENTIFICATION</scope>
    <source>
        <tissue evidence="4">Leaves</tissue>
    </source>
</reference>
<dbReference type="GO" id="GO:0009610">
    <property type="term" value="P:response to symbiotic fungus"/>
    <property type="evidence" value="ECO:0007669"/>
    <property type="project" value="UniProtKB-ARBA"/>
</dbReference>
<dbReference type="PANTHER" id="PTHR33021:SF553">
    <property type="entry name" value="PHYTOCYANIN DOMAIN-CONTAINING PROTEIN"/>
    <property type="match status" value="1"/>
</dbReference>
<proteinExistence type="predicted"/>
<dbReference type="Proteomes" id="UP001652660">
    <property type="component" value="Chromosome 8c"/>
</dbReference>
<accession>A0A6P6U3Z4</accession>
<gene>
    <name evidence="4" type="primary">LOC113707276</name>
</gene>
<dbReference type="AlphaFoldDB" id="A0A6P6U3Z4"/>
<dbReference type="SUPFAM" id="SSF49503">
    <property type="entry name" value="Cupredoxins"/>
    <property type="match status" value="2"/>
</dbReference>